<dbReference type="NCBIfam" id="NF005559">
    <property type="entry name" value="PRK07231.1"/>
    <property type="match status" value="1"/>
</dbReference>
<comment type="similarity">
    <text evidence="1">Belongs to the short-chain dehydrogenases/reductases (SDR) family.</text>
</comment>
<dbReference type="Gene3D" id="3.40.50.720">
    <property type="entry name" value="NAD(P)-binding Rossmann-like Domain"/>
    <property type="match status" value="1"/>
</dbReference>
<protein>
    <submittedName>
        <fullName evidence="4">Short-chain dehydrogenase</fullName>
    </submittedName>
</protein>
<dbReference type="Proteomes" id="UP000056968">
    <property type="component" value="Chromosome"/>
</dbReference>
<comment type="catalytic activity">
    <reaction evidence="3">
        <text>2,5-dichlorocyclohexa-2,5-dien-1,4-diol + NAD(+) = 2,5-dichlorohydroquinone + NADH + H(+)</text>
        <dbReference type="Rhea" id="RHEA:15741"/>
        <dbReference type="ChEBI" id="CHEBI:15378"/>
        <dbReference type="ChEBI" id="CHEBI:27545"/>
        <dbReference type="ChEBI" id="CHEBI:28975"/>
        <dbReference type="ChEBI" id="CHEBI:57540"/>
        <dbReference type="ChEBI" id="CHEBI:57945"/>
    </reaction>
</comment>
<dbReference type="FunFam" id="3.40.50.720:FF:000084">
    <property type="entry name" value="Short-chain dehydrogenase reductase"/>
    <property type="match status" value="1"/>
</dbReference>
<dbReference type="CDD" id="cd05233">
    <property type="entry name" value="SDR_c"/>
    <property type="match status" value="1"/>
</dbReference>
<keyword evidence="2" id="KW-0560">Oxidoreductase</keyword>
<keyword evidence="5" id="KW-1185">Reference proteome</keyword>
<accession>A0A0S3EYF5</accession>
<dbReference type="PRINTS" id="PR00081">
    <property type="entry name" value="GDHRDH"/>
</dbReference>
<dbReference type="PANTHER" id="PTHR24321:SF8">
    <property type="entry name" value="ESTRADIOL 17-BETA-DEHYDROGENASE 8-RELATED"/>
    <property type="match status" value="1"/>
</dbReference>
<dbReference type="KEGG" id="sbd:ATN00_08875"/>
<organism evidence="4 5">
    <name type="scientific">Sphingobium baderi</name>
    <dbReference type="NCBI Taxonomy" id="1332080"/>
    <lineage>
        <taxon>Bacteria</taxon>
        <taxon>Pseudomonadati</taxon>
        <taxon>Pseudomonadota</taxon>
        <taxon>Alphaproteobacteria</taxon>
        <taxon>Sphingomonadales</taxon>
        <taxon>Sphingomonadaceae</taxon>
        <taxon>Sphingobium</taxon>
    </lineage>
</organism>
<dbReference type="Pfam" id="PF13561">
    <property type="entry name" value="adh_short_C2"/>
    <property type="match status" value="1"/>
</dbReference>
<evidence type="ECO:0000313" key="4">
    <source>
        <dbReference type="EMBL" id="ALR20405.1"/>
    </source>
</evidence>
<dbReference type="RefSeq" id="WP_062064037.1">
    <property type="nucleotide sequence ID" value="NZ_CP013264.1"/>
</dbReference>
<dbReference type="InterPro" id="IPR036291">
    <property type="entry name" value="NAD(P)-bd_dom_sf"/>
</dbReference>
<dbReference type="InterPro" id="IPR002347">
    <property type="entry name" value="SDR_fam"/>
</dbReference>
<dbReference type="STRING" id="1332080.ATN00_08875"/>
<dbReference type="EMBL" id="CP013264">
    <property type="protein sequence ID" value="ALR20405.1"/>
    <property type="molecule type" value="Genomic_DNA"/>
</dbReference>
<dbReference type="SUPFAM" id="SSF51735">
    <property type="entry name" value="NAD(P)-binding Rossmann-fold domains"/>
    <property type="match status" value="1"/>
</dbReference>
<dbReference type="PRINTS" id="PR00080">
    <property type="entry name" value="SDRFAMILY"/>
</dbReference>
<evidence type="ECO:0000256" key="2">
    <source>
        <dbReference type="ARBA" id="ARBA00023002"/>
    </source>
</evidence>
<reference evidence="4 5" key="1">
    <citation type="submission" date="2015-11" db="EMBL/GenBank/DDBJ databases">
        <title>A Two-component Flavoprotein Monooxygenase System MeaXY Responsible for para-Hydroxylation of 2-Methyl-6-ethylaniline and 2,6-Diethylaniline in Sphingobium baderi DE-13.</title>
        <authorList>
            <person name="Cheng M."/>
            <person name="Meng Q."/>
            <person name="Yang Y."/>
            <person name="Chu C."/>
            <person name="Yan X."/>
            <person name="He J."/>
            <person name="Li S."/>
        </authorList>
    </citation>
    <scope>NUCLEOTIDE SEQUENCE [LARGE SCALE GENOMIC DNA]</scope>
    <source>
        <strain evidence="4 5">DE-13</strain>
    </source>
</reference>
<sequence length="250" mass="25704">MIDFTGKVVLVTGAASGIGRSCALTFARYGAAVIAADMTEAGGLETVAMARDLGADAAFISVDVSRAAQVDQMEALARERFGGLDAAVNAAGIPGRMSSTLDVDEADLDHIYAVNVRGIWLSMRAELRLMIERGGGSIVNISSGGGLLGAPGLPGYSASKHAVVGLTKTAALEYASANIRVNAVCPGGVRTPMMEIAIQDPERAARIMRGPMGRLAEPQEIADAAAWLCSDRASFVTGVPLPVDGGIMAN</sequence>
<evidence type="ECO:0000313" key="5">
    <source>
        <dbReference type="Proteomes" id="UP000056968"/>
    </source>
</evidence>
<gene>
    <name evidence="4" type="ORF">ATN00_08875</name>
</gene>
<dbReference type="AlphaFoldDB" id="A0A0S3EYF5"/>
<dbReference type="PANTHER" id="PTHR24321">
    <property type="entry name" value="DEHYDROGENASES, SHORT CHAIN"/>
    <property type="match status" value="1"/>
</dbReference>
<name>A0A0S3EYF5_9SPHN</name>
<proteinExistence type="inferred from homology"/>
<dbReference type="PROSITE" id="PS00061">
    <property type="entry name" value="ADH_SHORT"/>
    <property type="match status" value="1"/>
</dbReference>
<dbReference type="InterPro" id="IPR020904">
    <property type="entry name" value="Sc_DH/Rdtase_CS"/>
</dbReference>
<dbReference type="GO" id="GO:0016491">
    <property type="term" value="F:oxidoreductase activity"/>
    <property type="evidence" value="ECO:0007669"/>
    <property type="project" value="UniProtKB-KW"/>
</dbReference>
<evidence type="ECO:0000256" key="1">
    <source>
        <dbReference type="ARBA" id="ARBA00006484"/>
    </source>
</evidence>
<evidence type="ECO:0000256" key="3">
    <source>
        <dbReference type="ARBA" id="ARBA00051383"/>
    </source>
</evidence>